<accession>A0ABT0ZTL9</accession>
<keyword evidence="3" id="KW-1185">Reference proteome</keyword>
<dbReference type="InterPro" id="IPR046036">
    <property type="entry name" value="DUF5994"/>
</dbReference>
<dbReference type="Pfam" id="PF19457">
    <property type="entry name" value="DUF5994"/>
    <property type="match status" value="1"/>
</dbReference>
<dbReference type="RefSeq" id="WP_252435639.1">
    <property type="nucleotide sequence ID" value="NZ_JAGSOV010000009.1"/>
</dbReference>
<protein>
    <submittedName>
        <fullName evidence="2">Uncharacterized protein</fullName>
    </submittedName>
</protein>
<reference evidence="2" key="1">
    <citation type="submission" date="2021-04" db="EMBL/GenBank/DDBJ databases">
        <title>Pseudonocardia sp. nov., isolated from sandy soil of mangrove forest.</title>
        <authorList>
            <person name="Zan Z."/>
            <person name="Huang R."/>
            <person name="Liu W."/>
        </authorList>
    </citation>
    <scope>NUCLEOTIDE SEQUENCE</scope>
    <source>
        <strain evidence="2">S2-4</strain>
    </source>
</reference>
<feature type="region of interest" description="Disordered" evidence="1">
    <location>
        <begin position="1"/>
        <end position="32"/>
    </location>
</feature>
<evidence type="ECO:0000313" key="2">
    <source>
        <dbReference type="EMBL" id="MCO1654029.1"/>
    </source>
</evidence>
<dbReference type="EMBL" id="JAGSOV010000009">
    <property type="protein sequence ID" value="MCO1654029.1"/>
    <property type="molecule type" value="Genomic_DNA"/>
</dbReference>
<dbReference type="Proteomes" id="UP001165283">
    <property type="component" value="Unassembled WGS sequence"/>
</dbReference>
<organism evidence="2 3">
    <name type="scientific">Pseudonocardia humida</name>
    <dbReference type="NCBI Taxonomy" id="2800819"/>
    <lineage>
        <taxon>Bacteria</taxon>
        <taxon>Bacillati</taxon>
        <taxon>Actinomycetota</taxon>
        <taxon>Actinomycetes</taxon>
        <taxon>Pseudonocardiales</taxon>
        <taxon>Pseudonocardiaceae</taxon>
        <taxon>Pseudonocardia</taxon>
    </lineage>
</organism>
<name>A0ABT0ZTL9_9PSEU</name>
<sequence>MTPDSSTTDLAAPPSPTDSDRPRLKLKPRTPDPTGFFDGGWWPRSRDLVAEVPALLAVLGVRLGRVERVGYRISDWDPTPRRIVVDGGTVHLSGYLQRPARTLDVIGRLHRVTLLVVPAETDPDLAHRALTAAGHRENADDVATLLAAPAAPIR</sequence>
<gene>
    <name evidence="2" type="ORF">KDL28_03060</name>
</gene>
<proteinExistence type="predicted"/>
<evidence type="ECO:0000313" key="3">
    <source>
        <dbReference type="Proteomes" id="UP001165283"/>
    </source>
</evidence>
<evidence type="ECO:0000256" key="1">
    <source>
        <dbReference type="SAM" id="MobiDB-lite"/>
    </source>
</evidence>
<comment type="caution">
    <text evidence="2">The sequence shown here is derived from an EMBL/GenBank/DDBJ whole genome shotgun (WGS) entry which is preliminary data.</text>
</comment>